<feature type="region of interest" description="Disordered" evidence="1">
    <location>
        <begin position="34"/>
        <end position="73"/>
    </location>
</feature>
<organism evidence="2">
    <name type="scientific">Actinoplanes campanulatus</name>
    <dbReference type="NCBI Taxonomy" id="113559"/>
    <lineage>
        <taxon>Bacteria</taxon>
        <taxon>Bacillati</taxon>
        <taxon>Actinomycetota</taxon>
        <taxon>Actinomycetes</taxon>
        <taxon>Micromonosporales</taxon>
        <taxon>Micromonosporaceae</taxon>
        <taxon>Actinoplanes</taxon>
    </lineage>
</organism>
<name>A0ABQ3WJA3_9ACTN</name>
<evidence type="ECO:0000313" key="2">
    <source>
        <dbReference type="EMBL" id="GID46315.1"/>
    </source>
</evidence>
<accession>A0ABQ3WJA3</accession>
<dbReference type="EMBL" id="BOMF01000069">
    <property type="protein sequence ID" value="GID46315.1"/>
    <property type="molecule type" value="Genomic_DNA"/>
</dbReference>
<evidence type="ECO:0000256" key="1">
    <source>
        <dbReference type="SAM" id="MobiDB-lite"/>
    </source>
</evidence>
<proteinExistence type="predicted"/>
<gene>
    <name evidence="2" type="ORF">Aca07nite_35900</name>
</gene>
<reference evidence="2" key="1">
    <citation type="submission" date="2021-01" db="EMBL/GenBank/DDBJ databases">
        <title>Whole genome shotgun sequence of Actinoplanes capillaceus NBRC 16408.</title>
        <authorList>
            <person name="Komaki H."/>
            <person name="Tamura T."/>
        </authorList>
    </citation>
    <scope>NUCLEOTIDE SEQUENCE [LARGE SCALE GENOMIC DNA]</scope>
    <source>
        <strain evidence="2">NBRC 16408</strain>
    </source>
</reference>
<comment type="caution">
    <text evidence="2">The sequence shown here is derived from an EMBL/GenBank/DDBJ whole genome shotgun (WGS) entry which is preliminary data.</text>
</comment>
<protein>
    <submittedName>
        <fullName evidence="2">Uncharacterized protein</fullName>
    </submittedName>
</protein>
<sequence length="99" mass="10953">MRDRAIRMHPITKIPRGGGSWAMIYRRPENPLRRSTYQSTRPSHGTVTPSRTAVHSAPPQNAAGVEAGGLPTQRGVLRRQTTCLDTGYKAFCRGAKRSH</sequence>
<feature type="compositionally biased region" description="Polar residues" evidence="1">
    <location>
        <begin position="34"/>
        <end position="53"/>
    </location>
</feature>